<evidence type="ECO:0000256" key="2">
    <source>
        <dbReference type="ARBA" id="ARBA00005417"/>
    </source>
</evidence>
<accession>A0AAU7B324</accession>
<sequence length="315" mass="33585">MTEPAIDVRDLHKRYDDLQAVAGVSFTVSPGEVFCLLGPNGAGKSTTTEILEGHRLADSGHVRVLGHDPAASERSLRERIGVVLQAGGIQEELTIAELVEMYGRWYERPRPVDELIDLVQLDARRDTRAGDLSGGQRRRLDLALGLVGDPDLLFLDEPTTGFDPHARRQAWSTIRALCGLGKTVFLTTHFMDEAQYLADRIAVMVGGRLVAEGSPESIGGRDALPTEIRFTLPAGAGLGGLPDLPGGSTTTVRDAGDGAVHVTTQAGLAVTHAITGWALDAGVAIGQLSVAQPTLEDVYLRLTEQPADTTQEVPS</sequence>
<dbReference type="RefSeq" id="WP_354699451.1">
    <property type="nucleotide sequence ID" value="NZ_CP114014.1"/>
</dbReference>
<keyword evidence="4" id="KW-1003">Cell membrane</keyword>
<dbReference type="InterPro" id="IPR050763">
    <property type="entry name" value="ABC_transporter_ATP-binding"/>
</dbReference>
<feature type="domain" description="ABC transporter" evidence="10">
    <location>
        <begin position="6"/>
        <end position="231"/>
    </location>
</feature>
<dbReference type="SUPFAM" id="SSF52540">
    <property type="entry name" value="P-loop containing nucleoside triphosphate hydrolases"/>
    <property type="match status" value="1"/>
</dbReference>
<evidence type="ECO:0000256" key="1">
    <source>
        <dbReference type="ARBA" id="ARBA00004202"/>
    </source>
</evidence>
<evidence type="ECO:0000256" key="3">
    <source>
        <dbReference type="ARBA" id="ARBA00022448"/>
    </source>
</evidence>
<dbReference type="InterPro" id="IPR017871">
    <property type="entry name" value="ABC_transporter-like_CS"/>
</dbReference>
<keyword evidence="5" id="KW-0547">Nucleotide-binding</keyword>
<comment type="similarity">
    <text evidence="2">Belongs to the ABC transporter superfamily.</text>
</comment>
<keyword evidence="7" id="KW-1278">Translocase</keyword>
<organism evidence="11">
    <name type="scientific">Paraconexibacter sp. AEG42_29</name>
    <dbReference type="NCBI Taxonomy" id="2997339"/>
    <lineage>
        <taxon>Bacteria</taxon>
        <taxon>Bacillati</taxon>
        <taxon>Actinomycetota</taxon>
        <taxon>Thermoleophilia</taxon>
        <taxon>Solirubrobacterales</taxon>
        <taxon>Paraconexibacteraceae</taxon>
        <taxon>Paraconexibacter</taxon>
    </lineage>
</organism>
<evidence type="ECO:0000256" key="4">
    <source>
        <dbReference type="ARBA" id="ARBA00022475"/>
    </source>
</evidence>
<keyword evidence="3" id="KW-0813">Transport</keyword>
<dbReference type="InterPro" id="IPR027417">
    <property type="entry name" value="P-loop_NTPase"/>
</dbReference>
<dbReference type="PROSITE" id="PS00211">
    <property type="entry name" value="ABC_TRANSPORTER_1"/>
    <property type="match status" value="1"/>
</dbReference>
<evidence type="ECO:0000256" key="6">
    <source>
        <dbReference type="ARBA" id="ARBA00022840"/>
    </source>
</evidence>
<dbReference type="AlphaFoldDB" id="A0AAU7B324"/>
<dbReference type="InterPro" id="IPR003593">
    <property type="entry name" value="AAA+_ATPase"/>
</dbReference>
<dbReference type="EC" id="3.6.3.-" evidence="11"/>
<evidence type="ECO:0000313" key="11">
    <source>
        <dbReference type="EMBL" id="XAY08270.1"/>
    </source>
</evidence>
<dbReference type="GO" id="GO:0005524">
    <property type="term" value="F:ATP binding"/>
    <property type="evidence" value="ECO:0007669"/>
    <property type="project" value="UniProtKB-KW"/>
</dbReference>
<comment type="subcellular location">
    <subcellularLocation>
        <location evidence="1">Cell membrane</location>
        <topology evidence="1">Peripheral membrane protein</topology>
    </subcellularLocation>
</comment>
<evidence type="ECO:0000256" key="9">
    <source>
        <dbReference type="ARBA" id="ARBA00023251"/>
    </source>
</evidence>
<dbReference type="GO" id="GO:0016887">
    <property type="term" value="F:ATP hydrolysis activity"/>
    <property type="evidence" value="ECO:0007669"/>
    <property type="project" value="InterPro"/>
</dbReference>
<evidence type="ECO:0000259" key="10">
    <source>
        <dbReference type="PROSITE" id="PS50893"/>
    </source>
</evidence>
<dbReference type="InterPro" id="IPR003439">
    <property type="entry name" value="ABC_transporter-like_ATP-bd"/>
</dbReference>
<dbReference type="PANTHER" id="PTHR42711:SF5">
    <property type="entry name" value="ABC TRANSPORTER ATP-BINDING PROTEIN NATA"/>
    <property type="match status" value="1"/>
</dbReference>
<keyword evidence="11" id="KW-0378">Hydrolase</keyword>
<dbReference type="SMART" id="SM00382">
    <property type="entry name" value="AAA"/>
    <property type="match status" value="1"/>
</dbReference>
<dbReference type="FunFam" id="3.40.50.300:FF:000589">
    <property type="entry name" value="ABC transporter, ATP-binding subunit"/>
    <property type="match status" value="1"/>
</dbReference>
<name>A0AAU7B324_9ACTN</name>
<evidence type="ECO:0000256" key="8">
    <source>
        <dbReference type="ARBA" id="ARBA00023136"/>
    </source>
</evidence>
<keyword evidence="8" id="KW-0472">Membrane</keyword>
<proteinExistence type="inferred from homology"/>
<protein>
    <submittedName>
        <fullName evidence="11">Daunorubicin/doxorubicin resistance ATP-binding protein DrrA</fullName>
        <ecNumber evidence="11">3.6.3.-</ecNumber>
    </submittedName>
</protein>
<dbReference type="PROSITE" id="PS50893">
    <property type="entry name" value="ABC_TRANSPORTER_2"/>
    <property type="match status" value="1"/>
</dbReference>
<dbReference type="PANTHER" id="PTHR42711">
    <property type="entry name" value="ABC TRANSPORTER ATP-BINDING PROTEIN"/>
    <property type="match status" value="1"/>
</dbReference>
<dbReference type="EMBL" id="CP114014">
    <property type="protein sequence ID" value="XAY08270.1"/>
    <property type="molecule type" value="Genomic_DNA"/>
</dbReference>
<dbReference type="Gene3D" id="3.40.50.300">
    <property type="entry name" value="P-loop containing nucleotide triphosphate hydrolases"/>
    <property type="match status" value="1"/>
</dbReference>
<reference evidence="11" key="1">
    <citation type="submission" date="2022-12" db="EMBL/GenBank/DDBJ databases">
        <title>Paraconexibacter alkalitolerans sp. nov. and Baekduia alba sp. nov., isolated from soil and emended description of the genera Paraconexibacter (Chun et al., 2020) and Baekduia (An et al., 2020).</title>
        <authorList>
            <person name="Vieira S."/>
            <person name="Huber K.J."/>
            <person name="Geppert A."/>
            <person name="Wolf J."/>
            <person name="Neumann-Schaal M."/>
            <person name="Muesken M."/>
            <person name="Overmann J."/>
        </authorList>
    </citation>
    <scope>NUCLEOTIDE SEQUENCE</scope>
    <source>
        <strain evidence="11">AEG42_29</strain>
    </source>
</reference>
<keyword evidence="9" id="KW-0046">Antibiotic resistance</keyword>
<dbReference type="GO" id="GO:0046677">
    <property type="term" value="P:response to antibiotic"/>
    <property type="evidence" value="ECO:0007669"/>
    <property type="project" value="UniProtKB-KW"/>
</dbReference>
<dbReference type="Pfam" id="PF00005">
    <property type="entry name" value="ABC_tran"/>
    <property type="match status" value="1"/>
</dbReference>
<gene>
    <name evidence="11" type="primary">drrA_5</name>
    <name evidence="11" type="ORF">DSM112329_05168</name>
</gene>
<evidence type="ECO:0000256" key="7">
    <source>
        <dbReference type="ARBA" id="ARBA00022967"/>
    </source>
</evidence>
<dbReference type="KEGG" id="parq:DSM112329_05168"/>
<dbReference type="GO" id="GO:0005886">
    <property type="term" value="C:plasma membrane"/>
    <property type="evidence" value="ECO:0007669"/>
    <property type="project" value="UniProtKB-SubCell"/>
</dbReference>
<evidence type="ECO:0000256" key="5">
    <source>
        <dbReference type="ARBA" id="ARBA00022741"/>
    </source>
</evidence>
<keyword evidence="6 11" id="KW-0067">ATP-binding</keyword>